<feature type="transmembrane region" description="Helical" evidence="2">
    <location>
        <begin position="174"/>
        <end position="198"/>
    </location>
</feature>
<keyword evidence="2" id="KW-0812">Transmembrane</keyword>
<keyword evidence="2" id="KW-1133">Transmembrane helix</keyword>
<feature type="region of interest" description="Disordered" evidence="1">
    <location>
        <begin position="1"/>
        <end position="97"/>
    </location>
</feature>
<organism evidence="3 4">
    <name type="scientific">Brachybacterium huguangmaarense</name>
    <dbReference type="NCBI Taxonomy" id="1652028"/>
    <lineage>
        <taxon>Bacteria</taxon>
        <taxon>Bacillati</taxon>
        <taxon>Actinomycetota</taxon>
        <taxon>Actinomycetes</taxon>
        <taxon>Micrococcales</taxon>
        <taxon>Dermabacteraceae</taxon>
        <taxon>Brachybacterium</taxon>
    </lineage>
</organism>
<sequence>MVESSPTAENTSTQSTPRHGRRARQLTPEEQAELDRLRAEYEQSQAESATEEEAPEPAVDPEASAPAEAAADVPTADVPEQGVSSAPVVPAEPATPSVRRFGRRARIIEVDDALAPGETATAAGVDPDGRPIPTDADGVELGEMPEGEAPDPRPAPRFEGRVLHRPERGAGNPLVWIVWALVALAVILVIVLLVTGVLGSGDTSALSAVADGTVGALSSAVPTTGEVIAA</sequence>
<reference evidence="3" key="1">
    <citation type="submission" date="2022-10" db="EMBL/GenBank/DDBJ databases">
        <title>Whole-Genome Sequencing of Brachybacterium huguangmaarense BRM-3, Isolated from Betula schmidtii.</title>
        <authorList>
            <person name="Haam D."/>
        </authorList>
    </citation>
    <scope>NUCLEOTIDE SEQUENCE</scope>
    <source>
        <strain evidence="3">BRM-3</strain>
    </source>
</reference>
<evidence type="ECO:0000313" key="4">
    <source>
        <dbReference type="Proteomes" id="UP001164305"/>
    </source>
</evidence>
<name>A0ABY6FYV3_9MICO</name>
<dbReference type="EMBL" id="CP107020">
    <property type="protein sequence ID" value="UYG16117.1"/>
    <property type="molecule type" value="Genomic_DNA"/>
</dbReference>
<feature type="compositionally biased region" description="Polar residues" evidence="1">
    <location>
        <begin position="1"/>
        <end position="17"/>
    </location>
</feature>
<keyword evidence="2" id="KW-0472">Membrane</keyword>
<proteinExistence type="predicted"/>
<accession>A0ABY6FYV3</accession>
<evidence type="ECO:0000313" key="3">
    <source>
        <dbReference type="EMBL" id="UYG16117.1"/>
    </source>
</evidence>
<dbReference type="Proteomes" id="UP001164305">
    <property type="component" value="Chromosome"/>
</dbReference>
<protein>
    <submittedName>
        <fullName evidence="3">Uncharacterized protein</fullName>
    </submittedName>
</protein>
<dbReference type="RefSeq" id="WP_263593330.1">
    <property type="nucleotide sequence ID" value="NZ_CP107020.1"/>
</dbReference>
<evidence type="ECO:0000256" key="2">
    <source>
        <dbReference type="SAM" id="Phobius"/>
    </source>
</evidence>
<feature type="compositionally biased region" description="Low complexity" evidence="1">
    <location>
        <begin position="56"/>
        <end position="80"/>
    </location>
</feature>
<keyword evidence="4" id="KW-1185">Reference proteome</keyword>
<evidence type="ECO:0000256" key="1">
    <source>
        <dbReference type="SAM" id="MobiDB-lite"/>
    </source>
</evidence>
<gene>
    <name evidence="3" type="ORF">BRM3_10855</name>
</gene>